<reference evidence="3" key="1">
    <citation type="submission" date="2015-07" db="EMBL/GenBank/DDBJ databases">
        <title>MeaNS - Measles Nucleotide Surveillance Program.</title>
        <authorList>
            <person name="Tran T."/>
            <person name="Druce J."/>
        </authorList>
    </citation>
    <scope>NUCLEOTIDE SEQUENCE</scope>
    <source>
        <strain evidence="3">UCB-OBI-ISO-001</strain>
        <tissue evidence="3">Gonad</tissue>
    </source>
</reference>
<protein>
    <recommendedName>
        <fullName evidence="4">Transmembrane protein 143</fullName>
    </recommendedName>
</protein>
<keyword evidence="2" id="KW-0812">Transmembrane</keyword>
<dbReference type="AlphaFoldDB" id="A0A0L8FM96"/>
<keyword evidence="2" id="KW-1133">Transmembrane helix</keyword>
<evidence type="ECO:0000313" key="3">
    <source>
        <dbReference type="EMBL" id="KOF65814.1"/>
    </source>
</evidence>
<dbReference type="EMBL" id="KQ428863">
    <property type="protein sequence ID" value="KOF65814.1"/>
    <property type="molecule type" value="Genomic_DNA"/>
</dbReference>
<accession>A0A0L8FM96</accession>
<gene>
    <name evidence="3" type="ORF">OCBIM_22014320mg</name>
</gene>
<dbReference type="PANTHER" id="PTHR16095:SF11">
    <property type="entry name" value="TRANSMEMBRANE PROTEIN 143"/>
    <property type="match status" value="1"/>
</dbReference>
<dbReference type="Pfam" id="PF12576">
    <property type="entry name" value="DUF3754"/>
    <property type="match status" value="1"/>
</dbReference>
<name>A0A0L8FM96_OCTBM</name>
<feature type="transmembrane region" description="Helical" evidence="2">
    <location>
        <begin position="311"/>
        <end position="332"/>
    </location>
</feature>
<feature type="transmembrane region" description="Helical" evidence="2">
    <location>
        <begin position="338"/>
        <end position="357"/>
    </location>
</feature>
<proteinExistence type="predicted"/>
<keyword evidence="2" id="KW-0472">Membrane</keyword>
<evidence type="ECO:0008006" key="4">
    <source>
        <dbReference type="Google" id="ProtNLM"/>
    </source>
</evidence>
<dbReference type="KEGG" id="obi:106882430"/>
<evidence type="ECO:0000256" key="1">
    <source>
        <dbReference type="ARBA" id="ARBA00022553"/>
    </source>
</evidence>
<dbReference type="OrthoDB" id="2020015at2759"/>
<dbReference type="PANTHER" id="PTHR16095">
    <property type="entry name" value="TRANSMEMBRANE PROTEIN 143 FAMILY MEMBER"/>
    <property type="match status" value="1"/>
</dbReference>
<dbReference type="InterPro" id="IPR022227">
    <property type="entry name" value="DUF3754"/>
</dbReference>
<organism evidence="3">
    <name type="scientific">Octopus bimaculoides</name>
    <name type="common">California two-spotted octopus</name>
    <dbReference type="NCBI Taxonomy" id="37653"/>
    <lineage>
        <taxon>Eukaryota</taxon>
        <taxon>Metazoa</taxon>
        <taxon>Spiralia</taxon>
        <taxon>Lophotrochozoa</taxon>
        <taxon>Mollusca</taxon>
        <taxon>Cephalopoda</taxon>
        <taxon>Coleoidea</taxon>
        <taxon>Octopodiformes</taxon>
        <taxon>Octopoda</taxon>
        <taxon>Incirrata</taxon>
        <taxon>Octopodidae</taxon>
        <taxon>Octopus</taxon>
    </lineage>
</organism>
<sequence length="499" mass="57509">MANYFVHSSKCTRHWIFSASRIPHYSSNQHPRLSSKRCHSLADNISVMTSTHACSKPIFISSCCTFAHATRNIYSTNFSLPSIFTARSFCTDTSSSSECYREHYIPITRYSVIQHLMHNGNLLQADVHGEFVEFSLALDNVIVTKYQGVLQDIKRLFDPINPDKDTIQTRNLSEEERNDKEELVIQHLDKLLKKANFHKLSDKLVEKSLMESPIKGGLRIQVDPRKYEILHFWALGLSTVVTKNNWYNRMWEIFPKSSIPHPDYYRRLIVALRLKGETKLVLKGFKDIPIDALEMLLPDCRIKLNHLDKGIITASISIAITGVVAKTLTTLVELNFQWSFVTALILSLIAARIWTVYKNRKNSYLVKLSQMLYYKNLANNRSLLTLLVDRAEDESFKEAMLIYTFLHAKQRRETSNLELDGISNKILEQNIEKWIFSVTGTRIEFDAREAIALLKSFDILHYVNNQLVVQPLKLATDTLSKNFTPNKTFRDNSLKINIS</sequence>
<keyword evidence="1" id="KW-0597">Phosphoprotein</keyword>
<dbReference type="OMA" id="RFHADEA"/>
<evidence type="ECO:0000256" key="2">
    <source>
        <dbReference type="SAM" id="Phobius"/>
    </source>
</evidence>